<dbReference type="FunFam" id="3.30.70.870:FF:000004">
    <property type="entry name" value="Translation factor GUF1, mitochondrial"/>
    <property type="match status" value="1"/>
</dbReference>
<dbReference type="GO" id="GO:0043022">
    <property type="term" value="F:ribosome binding"/>
    <property type="evidence" value="ECO:0007669"/>
    <property type="project" value="TreeGrafter"/>
</dbReference>
<gene>
    <name evidence="6" type="ORF">S06H3_02548</name>
</gene>
<evidence type="ECO:0000256" key="4">
    <source>
        <dbReference type="ARBA" id="ARBA00023134"/>
    </source>
</evidence>
<dbReference type="GO" id="GO:0045727">
    <property type="term" value="P:positive regulation of translation"/>
    <property type="evidence" value="ECO:0007669"/>
    <property type="project" value="TreeGrafter"/>
</dbReference>
<dbReference type="Gene3D" id="3.30.70.870">
    <property type="entry name" value="Elongation Factor G (Translational Gtpase), domain 3"/>
    <property type="match status" value="1"/>
</dbReference>
<keyword evidence="4" id="KW-0342">GTP-binding</keyword>
<dbReference type="Pfam" id="PF03144">
    <property type="entry name" value="GTP_EFTU_D2"/>
    <property type="match status" value="1"/>
</dbReference>
<dbReference type="FunFam" id="2.40.30.10:FF:000015">
    <property type="entry name" value="Translation factor GUF1, mitochondrial"/>
    <property type="match status" value="1"/>
</dbReference>
<dbReference type="InterPro" id="IPR005225">
    <property type="entry name" value="Small_GTP-bd"/>
</dbReference>
<dbReference type="FunFam" id="3.40.50.300:FF:000078">
    <property type="entry name" value="Elongation factor 4"/>
    <property type="match status" value="1"/>
</dbReference>
<dbReference type="Gene3D" id="3.40.50.300">
    <property type="entry name" value="P-loop containing nucleotide triphosphate hydrolases"/>
    <property type="match status" value="1"/>
</dbReference>
<comment type="similarity">
    <text evidence="1">Belongs to the TRAFAC class translation factor GTPase superfamily. Classic translation factor GTPase family. LepA subfamily.</text>
</comment>
<evidence type="ECO:0000256" key="2">
    <source>
        <dbReference type="ARBA" id="ARBA00022741"/>
    </source>
</evidence>
<dbReference type="Gene3D" id="2.40.30.10">
    <property type="entry name" value="Translation factors"/>
    <property type="match status" value="1"/>
</dbReference>
<dbReference type="PRINTS" id="PR00315">
    <property type="entry name" value="ELONGATNFCT"/>
</dbReference>
<dbReference type="CDD" id="cd01890">
    <property type="entry name" value="LepA"/>
    <property type="match status" value="1"/>
</dbReference>
<dbReference type="GO" id="GO:0005525">
    <property type="term" value="F:GTP binding"/>
    <property type="evidence" value="ECO:0007669"/>
    <property type="project" value="UniProtKB-KW"/>
</dbReference>
<dbReference type="PANTHER" id="PTHR43512:SF4">
    <property type="entry name" value="TRANSLATION FACTOR GUF1 HOMOLOG, CHLOROPLASTIC"/>
    <property type="match status" value="1"/>
</dbReference>
<name>X1L7J0_9ZZZZ</name>
<dbReference type="InterPro" id="IPR035647">
    <property type="entry name" value="EFG_III/V"/>
</dbReference>
<dbReference type="InterPro" id="IPR006297">
    <property type="entry name" value="EF-4"/>
</dbReference>
<keyword evidence="3" id="KW-0378">Hydrolase</keyword>
<evidence type="ECO:0000313" key="6">
    <source>
        <dbReference type="EMBL" id="GAI01856.1"/>
    </source>
</evidence>
<sequence>MTDSKLIRNFSIIAHIDHGKSTLADRILEITETVSQREMLDQFLDDMELERERGITIKAHSVRVLYNSKSDGRQYIFNLIDTPGHVDFSYEVSRSLAACEGAILVVDATQGIQAQTLANVYLAVNNNLEIIPVINKIDLKSARIDEVAMELGSVLGVKEEKILKVSAKTGYGIEKILERIVTDIPHPDGDPESPLQALIFDSHYDSYRGVVVLIRVVNGSINKGNKIKFMGENLTSEVEEVGIFGPDMIEKEMLTAGEVGYIITGIKEVGSIMVGDTITALKNPAEKSLPGYKKPKPMVYSGLFPIEGGDYENLRDALGKLSLNDSSLDFVPEVSVALGFGFRCGFLGLLHMEIVRERLEREYGSKILISAPNVAYRITKSANSFHFLLP</sequence>
<dbReference type="InterPro" id="IPR004161">
    <property type="entry name" value="EFTu-like_2"/>
</dbReference>
<dbReference type="AlphaFoldDB" id="X1L7J0"/>
<evidence type="ECO:0000259" key="5">
    <source>
        <dbReference type="PROSITE" id="PS51722"/>
    </source>
</evidence>
<dbReference type="HAMAP" id="MF_00071">
    <property type="entry name" value="LepA"/>
    <property type="match status" value="1"/>
</dbReference>
<dbReference type="PROSITE" id="PS51722">
    <property type="entry name" value="G_TR_2"/>
    <property type="match status" value="1"/>
</dbReference>
<dbReference type="GO" id="GO:0003924">
    <property type="term" value="F:GTPase activity"/>
    <property type="evidence" value="ECO:0007669"/>
    <property type="project" value="InterPro"/>
</dbReference>
<evidence type="ECO:0000256" key="1">
    <source>
        <dbReference type="ARBA" id="ARBA00005454"/>
    </source>
</evidence>
<dbReference type="InterPro" id="IPR009000">
    <property type="entry name" value="Transl_B-barrel_sf"/>
</dbReference>
<dbReference type="SUPFAM" id="SSF54980">
    <property type="entry name" value="EF-G C-terminal domain-like"/>
    <property type="match status" value="1"/>
</dbReference>
<dbReference type="SUPFAM" id="SSF52540">
    <property type="entry name" value="P-loop containing nucleoside triphosphate hydrolases"/>
    <property type="match status" value="1"/>
</dbReference>
<evidence type="ECO:0000256" key="3">
    <source>
        <dbReference type="ARBA" id="ARBA00022801"/>
    </source>
</evidence>
<accession>X1L7J0</accession>
<dbReference type="EMBL" id="BARV01000757">
    <property type="protein sequence ID" value="GAI01856.1"/>
    <property type="molecule type" value="Genomic_DNA"/>
</dbReference>
<dbReference type="InterPro" id="IPR027417">
    <property type="entry name" value="P-loop_NTPase"/>
</dbReference>
<reference evidence="6" key="1">
    <citation type="journal article" date="2014" name="Front. Microbiol.">
        <title>High frequency of phylogenetically diverse reductive dehalogenase-homologous genes in deep subseafloor sedimentary metagenomes.</title>
        <authorList>
            <person name="Kawai M."/>
            <person name="Futagami T."/>
            <person name="Toyoda A."/>
            <person name="Takaki Y."/>
            <person name="Nishi S."/>
            <person name="Hori S."/>
            <person name="Arai W."/>
            <person name="Tsubouchi T."/>
            <person name="Morono Y."/>
            <person name="Uchiyama I."/>
            <person name="Ito T."/>
            <person name="Fujiyama A."/>
            <person name="Inagaki F."/>
            <person name="Takami H."/>
        </authorList>
    </citation>
    <scope>NUCLEOTIDE SEQUENCE</scope>
    <source>
        <strain evidence="6">Expedition CK06-06</strain>
    </source>
</reference>
<keyword evidence="2" id="KW-0547">Nucleotide-binding</keyword>
<organism evidence="6">
    <name type="scientific">marine sediment metagenome</name>
    <dbReference type="NCBI Taxonomy" id="412755"/>
    <lineage>
        <taxon>unclassified sequences</taxon>
        <taxon>metagenomes</taxon>
        <taxon>ecological metagenomes</taxon>
    </lineage>
</organism>
<dbReference type="CDD" id="cd16260">
    <property type="entry name" value="EF4_III"/>
    <property type="match status" value="1"/>
</dbReference>
<feature type="domain" description="Tr-type G" evidence="5">
    <location>
        <begin position="5"/>
        <end position="192"/>
    </location>
</feature>
<dbReference type="PANTHER" id="PTHR43512">
    <property type="entry name" value="TRANSLATION FACTOR GUF1-RELATED"/>
    <property type="match status" value="1"/>
</dbReference>
<dbReference type="Pfam" id="PF00009">
    <property type="entry name" value="GTP_EFTU"/>
    <property type="match status" value="1"/>
</dbReference>
<dbReference type="CDD" id="cd03699">
    <property type="entry name" value="EF4_II"/>
    <property type="match status" value="1"/>
</dbReference>
<dbReference type="SUPFAM" id="SSF50447">
    <property type="entry name" value="Translation proteins"/>
    <property type="match status" value="1"/>
</dbReference>
<protein>
    <recommendedName>
        <fullName evidence="5">Tr-type G domain-containing protein</fullName>
    </recommendedName>
</protein>
<proteinExistence type="inferred from homology"/>
<dbReference type="NCBIfam" id="TIGR00231">
    <property type="entry name" value="small_GTP"/>
    <property type="match status" value="1"/>
</dbReference>
<dbReference type="InterPro" id="IPR000795">
    <property type="entry name" value="T_Tr_GTP-bd_dom"/>
</dbReference>
<comment type="caution">
    <text evidence="6">The sequence shown here is derived from an EMBL/GenBank/DDBJ whole genome shotgun (WGS) entry which is preliminary data.</text>
</comment>
<dbReference type="NCBIfam" id="TIGR01393">
    <property type="entry name" value="lepA"/>
    <property type="match status" value="1"/>
</dbReference>